<dbReference type="GO" id="GO:0004180">
    <property type="term" value="F:carboxypeptidase activity"/>
    <property type="evidence" value="ECO:0007669"/>
    <property type="project" value="UniProtKB-KW"/>
</dbReference>
<protein>
    <submittedName>
        <fullName evidence="10">M14 family zinc carboxypeptidase</fullName>
    </submittedName>
</protein>
<evidence type="ECO:0000256" key="8">
    <source>
        <dbReference type="SAM" id="SignalP"/>
    </source>
</evidence>
<feature type="domain" description="Peptidase M14" evidence="9">
    <location>
        <begin position="103"/>
        <end position="420"/>
    </location>
</feature>
<gene>
    <name evidence="10" type="ORF">ACFOWZ_08550</name>
</gene>
<reference evidence="11" key="1">
    <citation type="journal article" date="2019" name="Int. J. Syst. Evol. Microbiol.">
        <title>The Global Catalogue of Microorganisms (GCM) 10K type strain sequencing project: providing services to taxonomists for standard genome sequencing and annotation.</title>
        <authorList>
            <consortium name="The Broad Institute Genomics Platform"/>
            <consortium name="The Broad Institute Genome Sequencing Center for Infectious Disease"/>
            <person name="Wu L."/>
            <person name="Ma J."/>
        </authorList>
    </citation>
    <scope>NUCLEOTIDE SEQUENCE [LARGE SCALE GENOMIC DNA]</scope>
    <source>
        <strain evidence="11">CGMCC 4.7405</strain>
    </source>
</reference>
<evidence type="ECO:0000256" key="5">
    <source>
        <dbReference type="ARBA" id="ARBA00022833"/>
    </source>
</evidence>
<dbReference type="PANTHER" id="PTHR11705">
    <property type="entry name" value="PROTEASE FAMILY M14 CARBOXYPEPTIDASE A,B"/>
    <property type="match status" value="1"/>
</dbReference>
<dbReference type="Gene3D" id="3.40.630.10">
    <property type="entry name" value="Zn peptidases"/>
    <property type="match status" value="1"/>
</dbReference>
<evidence type="ECO:0000256" key="6">
    <source>
        <dbReference type="ARBA" id="ARBA00023049"/>
    </source>
</evidence>
<feature type="chain" id="PRO_5046909949" evidence="8">
    <location>
        <begin position="23"/>
        <end position="431"/>
    </location>
</feature>
<keyword evidence="10" id="KW-0121">Carboxypeptidase</keyword>
<comment type="similarity">
    <text evidence="2 7">Belongs to the peptidase M14 family.</text>
</comment>
<evidence type="ECO:0000313" key="10">
    <source>
        <dbReference type="EMBL" id="MFC3891525.1"/>
    </source>
</evidence>
<evidence type="ECO:0000256" key="3">
    <source>
        <dbReference type="ARBA" id="ARBA00022670"/>
    </source>
</evidence>
<proteinExistence type="inferred from homology"/>
<dbReference type="Proteomes" id="UP001595690">
    <property type="component" value="Unassembled WGS sequence"/>
</dbReference>
<sequence length="431" mass="46121">MRPALALLACLALLLSPSPAPAEGPQETYVLRVPAPVGDAAQRLLGLGYDVVEQRDGDDLFVIGDVRTADKLLSDGFRSSVETVMPPSQWAPRSLADTTYYGGYRTITAQLAHLDEVANAHPELASVVDYGDSWRKTRGSGGYDLKAICITRKRPGDCALTPTAPKPRLFVMGQLHAREITTGDMAWRFIDDLVGSDLTAMLDGLEVWVVPIANPDGVEIVESGGDSPVLHRKNANGTCGSGQRGVDLNRNAGSHWGEVGTSKDKCSEVYRGPSADSEVETQALESLWRKLYRDTRAPGDTAAASADTTGAVISMHSYGNYVLFPWGWSTQKTGNDAALRAIAQDMASLSGFKAGQPGELLYNASGATDDWVYEDLGVPSFVWEIGASSGACGGFLPAYSCQKDVHWPKVRPMLVSAMKAALAPYRPKGSP</sequence>
<name>A0ABV8BQD7_9PSEU</name>
<comment type="caution">
    <text evidence="10">The sequence shown here is derived from an EMBL/GenBank/DDBJ whole genome shotgun (WGS) entry which is preliminary data.</text>
</comment>
<dbReference type="PANTHER" id="PTHR11705:SF143">
    <property type="entry name" value="SLL0236 PROTEIN"/>
    <property type="match status" value="1"/>
</dbReference>
<dbReference type="SMART" id="SM00631">
    <property type="entry name" value="Zn_pept"/>
    <property type="match status" value="1"/>
</dbReference>
<evidence type="ECO:0000256" key="7">
    <source>
        <dbReference type="PROSITE-ProRule" id="PRU01379"/>
    </source>
</evidence>
<evidence type="ECO:0000259" key="9">
    <source>
        <dbReference type="PROSITE" id="PS52035"/>
    </source>
</evidence>
<keyword evidence="8" id="KW-0732">Signal</keyword>
<dbReference type="Pfam" id="PF00246">
    <property type="entry name" value="Peptidase_M14"/>
    <property type="match status" value="1"/>
</dbReference>
<dbReference type="EMBL" id="JBHRZI010000011">
    <property type="protein sequence ID" value="MFC3891525.1"/>
    <property type="molecule type" value="Genomic_DNA"/>
</dbReference>
<feature type="signal peptide" evidence="8">
    <location>
        <begin position="1"/>
        <end position="22"/>
    </location>
</feature>
<comment type="cofactor">
    <cofactor evidence="1">
        <name>Zn(2+)</name>
        <dbReference type="ChEBI" id="CHEBI:29105"/>
    </cofactor>
</comment>
<dbReference type="InterPro" id="IPR000834">
    <property type="entry name" value="Peptidase_M14"/>
</dbReference>
<dbReference type="SUPFAM" id="SSF53187">
    <property type="entry name" value="Zn-dependent exopeptidases"/>
    <property type="match status" value="1"/>
</dbReference>
<dbReference type="RefSeq" id="WP_382370899.1">
    <property type="nucleotide sequence ID" value="NZ_JBHRZI010000011.1"/>
</dbReference>
<accession>A0ABV8BQD7</accession>
<dbReference type="PROSITE" id="PS52035">
    <property type="entry name" value="PEPTIDASE_M14"/>
    <property type="match status" value="1"/>
</dbReference>
<evidence type="ECO:0000256" key="4">
    <source>
        <dbReference type="ARBA" id="ARBA00022801"/>
    </source>
</evidence>
<keyword evidence="3" id="KW-0645">Protease</keyword>
<keyword evidence="4" id="KW-0378">Hydrolase</keyword>
<keyword evidence="5" id="KW-0862">Zinc</keyword>
<evidence type="ECO:0000313" key="11">
    <source>
        <dbReference type="Proteomes" id="UP001595690"/>
    </source>
</evidence>
<feature type="active site" description="Proton donor/acceptor" evidence="7">
    <location>
        <position position="384"/>
    </location>
</feature>
<evidence type="ECO:0000256" key="1">
    <source>
        <dbReference type="ARBA" id="ARBA00001947"/>
    </source>
</evidence>
<evidence type="ECO:0000256" key="2">
    <source>
        <dbReference type="ARBA" id="ARBA00005988"/>
    </source>
</evidence>
<keyword evidence="11" id="KW-1185">Reference proteome</keyword>
<keyword evidence="6" id="KW-0482">Metalloprotease</keyword>
<organism evidence="10 11">
    <name type="scientific">Lentzea rhizosphaerae</name>
    <dbReference type="NCBI Taxonomy" id="2041025"/>
    <lineage>
        <taxon>Bacteria</taxon>
        <taxon>Bacillati</taxon>
        <taxon>Actinomycetota</taxon>
        <taxon>Actinomycetes</taxon>
        <taxon>Pseudonocardiales</taxon>
        <taxon>Pseudonocardiaceae</taxon>
        <taxon>Lentzea</taxon>
    </lineage>
</organism>